<dbReference type="PATRIC" id="fig|438.15.peg.2812"/>
<accession>A0A368A9A4</accession>
<evidence type="ECO:0008006" key="3">
    <source>
        <dbReference type="Google" id="ProtNLM"/>
    </source>
</evidence>
<organism evidence="1 2">
    <name type="scientific">Acetobacter pasteurianus</name>
    <name type="common">Acetobacter turbidans</name>
    <dbReference type="NCBI Taxonomy" id="438"/>
    <lineage>
        <taxon>Bacteria</taxon>
        <taxon>Pseudomonadati</taxon>
        <taxon>Pseudomonadota</taxon>
        <taxon>Alphaproteobacteria</taxon>
        <taxon>Acetobacterales</taxon>
        <taxon>Acetobacteraceae</taxon>
        <taxon>Acetobacter</taxon>
    </lineage>
</organism>
<gene>
    <name evidence="1" type="ORF">SRCM100623_02538</name>
</gene>
<dbReference type="AlphaFoldDB" id="A0A1A0CKJ2"/>
<dbReference type="Proteomes" id="UP000093796">
    <property type="component" value="Unassembled WGS sequence"/>
</dbReference>
<dbReference type="InterPro" id="IPR006881">
    <property type="entry name" value="RepA_C"/>
</dbReference>
<name>A0A1A0CKJ2_ACEPA</name>
<proteinExistence type="predicted"/>
<reference evidence="1 2" key="1">
    <citation type="submission" date="2016-05" db="EMBL/GenBank/DDBJ databases">
        <title>Genome sequencing of Acetobacter pasteurianus strain SRCM100623.</title>
        <authorList>
            <person name="Song Y.R."/>
        </authorList>
    </citation>
    <scope>NUCLEOTIDE SEQUENCE [LARGE SCALE GENOMIC DNA]</scope>
    <source>
        <strain evidence="1 2">SRCM100623</strain>
    </source>
</reference>
<dbReference type="OMA" id="RRTEIPW"/>
<comment type="caution">
    <text evidence="1">The sequence shown here is derived from an EMBL/GenBank/DDBJ whole genome shotgun (WGS) entry which is preliminary data.</text>
</comment>
<protein>
    <recommendedName>
        <fullName evidence="3">Pirin</fullName>
    </recommendedName>
</protein>
<sequence length="307" mass="34667">MGQIHSLLDRFGVEEMRRLASLEDKTQRLCVEAAHEVMSDEDQAIGIAHAGFAMAALPHKKISESIWRREGGSIQLLVESGLDKENKAVGVPFGAMARLILLYLQTQAVRTRSREVELGSSMNAWLKAMGVSVGGKTYIAVRDQANRISRCRLTFTRINAGAEIITNGAFVRDAIMPIESENGNQLSFWKEAVRLDEGFYESLIEHPLPLREIAIRQISNKSKAIDIYIWLAYRLHVLNDPLTLSWNTLKNQFGPEYKELRYFKKDIVTPLKIALSVYPEAKVQMDDKYGIILYPSPPPIPEKRIGK</sequence>
<accession>A0A1A0CKJ2</accession>
<evidence type="ECO:0000313" key="2">
    <source>
        <dbReference type="Proteomes" id="UP000093796"/>
    </source>
</evidence>
<evidence type="ECO:0000313" key="1">
    <source>
        <dbReference type="EMBL" id="OAZ63126.1"/>
    </source>
</evidence>
<dbReference type="RefSeq" id="WP_003631062.1">
    <property type="nucleotide sequence ID" value="NZ_BSCN01000075.1"/>
</dbReference>
<dbReference type="EMBL" id="LYUD01000146">
    <property type="protein sequence ID" value="OAZ63126.1"/>
    <property type="molecule type" value="Genomic_DNA"/>
</dbReference>
<dbReference type="OrthoDB" id="932750at2"/>
<dbReference type="Pfam" id="PF04796">
    <property type="entry name" value="RepA_C"/>
    <property type="match status" value="1"/>
</dbReference>